<accession>A0A833J0Q8</accession>
<dbReference type="EMBL" id="WEKV01000020">
    <property type="protein sequence ID" value="KAB7782302.1"/>
    <property type="molecule type" value="Genomic_DNA"/>
</dbReference>
<evidence type="ECO:0000256" key="1">
    <source>
        <dbReference type="SAM" id="Coils"/>
    </source>
</evidence>
<reference evidence="2 3" key="1">
    <citation type="submission" date="2019-10" db="EMBL/GenBank/DDBJ databases">
        <title>Draft Genome Sequence of the Caffeine Degrading Methylotroph Methylorubrum populi PINKEL.</title>
        <authorList>
            <person name="Dawson S.C."/>
            <person name="Zhang X."/>
            <person name="Wright M.E."/>
            <person name="Sharma G."/>
            <person name="Langner J.T."/>
            <person name="Ditty J.L."/>
            <person name="Subuyuj G.A."/>
        </authorList>
    </citation>
    <scope>NUCLEOTIDE SEQUENCE [LARGE SCALE GENOMIC DNA]</scope>
    <source>
        <strain evidence="2 3">Pinkel</strain>
    </source>
</reference>
<dbReference type="Proteomes" id="UP000469949">
    <property type="component" value="Unassembled WGS sequence"/>
</dbReference>
<sequence>MPSYSSLIGPETVGDAVLPLASLTEADFEAIGGLVHSTRSFSPKKEEIEIVGERTGLGSSSVEYLFITLSFLYDHVGTAISSGMGYEEAISATVEDLSASTSWSESEKDLLRGRLGALLQPSNIHRDFRKVERIRAGFQPHAVGFSSIVGLRPKFSDDEAGELTIEGLVPAIEFRITTDAKDNKNHVFQLTEEALSEMKKAIDRLERKVSAVKQANISNARIIEL</sequence>
<evidence type="ECO:0000313" key="3">
    <source>
        <dbReference type="Proteomes" id="UP000469949"/>
    </source>
</evidence>
<evidence type="ECO:0008006" key="4">
    <source>
        <dbReference type="Google" id="ProtNLM"/>
    </source>
</evidence>
<gene>
    <name evidence="2" type="ORF">F8B43_5057</name>
</gene>
<protein>
    <recommendedName>
        <fullName evidence="4">COMM domain-containing protein</fullName>
    </recommendedName>
</protein>
<comment type="caution">
    <text evidence="2">The sequence shown here is derived from an EMBL/GenBank/DDBJ whole genome shotgun (WGS) entry which is preliminary data.</text>
</comment>
<organism evidence="2 3">
    <name type="scientific">Methylorubrum populi</name>
    <dbReference type="NCBI Taxonomy" id="223967"/>
    <lineage>
        <taxon>Bacteria</taxon>
        <taxon>Pseudomonadati</taxon>
        <taxon>Pseudomonadota</taxon>
        <taxon>Alphaproteobacteria</taxon>
        <taxon>Hyphomicrobiales</taxon>
        <taxon>Methylobacteriaceae</taxon>
        <taxon>Methylorubrum</taxon>
    </lineage>
</organism>
<proteinExistence type="predicted"/>
<dbReference type="AlphaFoldDB" id="A0A833J0Q8"/>
<keyword evidence="1" id="KW-0175">Coiled coil</keyword>
<evidence type="ECO:0000313" key="2">
    <source>
        <dbReference type="EMBL" id="KAB7782302.1"/>
    </source>
</evidence>
<feature type="coiled-coil region" evidence="1">
    <location>
        <begin position="188"/>
        <end position="215"/>
    </location>
</feature>
<name>A0A833J0Q8_9HYPH</name>